<comment type="caution">
    <text evidence="4">The sequence shown here is derived from an EMBL/GenBank/DDBJ whole genome shotgun (WGS) entry which is preliminary data.</text>
</comment>
<dbReference type="InterPro" id="IPR038404">
    <property type="entry name" value="TRAP_DctP_sf"/>
</dbReference>
<evidence type="ECO:0000256" key="2">
    <source>
        <dbReference type="ARBA" id="ARBA00022448"/>
    </source>
</evidence>
<dbReference type="AlphaFoldDB" id="A0A844FDK0"/>
<evidence type="ECO:0000256" key="3">
    <source>
        <dbReference type="ARBA" id="ARBA00022729"/>
    </source>
</evidence>
<organism evidence="4 5">
    <name type="scientific">Clostridium scindens (strain JCM 10418 / VPI 12708)</name>
    <dbReference type="NCBI Taxonomy" id="29347"/>
    <lineage>
        <taxon>Bacteria</taxon>
        <taxon>Bacillati</taxon>
        <taxon>Bacillota</taxon>
        <taxon>Clostridia</taxon>
        <taxon>Lachnospirales</taxon>
        <taxon>Lachnospiraceae</taxon>
    </lineage>
</organism>
<dbReference type="InterPro" id="IPR004682">
    <property type="entry name" value="TRAP_DctP"/>
</dbReference>
<proteinExistence type="inferred from homology"/>
<protein>
    <submittedName>
        <fullName evidence="4">DctP family TRAP transporter solute-binding subunit</fullName>
    </submittedName>
</protein>
<dbReference type="EMBL" id="VUMB01000044">
    <property type="protein sequence ID" value="MSS41659.1"/>
    <property type="molecule type" value="Genomic_DNA"/>
</dbReference>
<evidence type="ECO:0000256" key="1">
    <source>
        <dbReference type="ARBA" id="ARBA00009023"/>
    </source>
</evidence>
<dbReference type="NCBIfam" id="NF037995">
    <property type="entry name" value="TRAP_S1"/>
    <property type="match status" value="1"/>
</dbReference>
<dbReference type="GO" id="GO:0055085">
    <property type="term" value="P:transmembrane transport"/>
    <property type="evidence" value="ECO:0007669"/>
    <property type="project" value="InterPro"/>
</dbReference>
<name>A0A844FDK0_CLOSV</name>
<dbReference type="NCBIfam" id="TIGR00787">
    <property type="entry name" value="dctP"/>
    <property type="match status" value="1"/>
</dbReference>
<dbReference type="GO" id="GO:0030288">
    <property type="term" value="C:outer membrane-bounded periplasmic space"/>
    <property type="evidence" value="ECO:0007669"/>
    <property type="project" value="InterPro"/>
</dbReference>
<evidence type="ECO:0000313" key="5">
    <source>
        <dbReference type="Proteomes" id="UP000462363"/>
    </source>
</evidence>
<dbReference type="RefSeq" id="WP_154323156.1">
    <property type="nucleotide sequence ID" value="NZ_CP045695.1"/>
</dbReference>
<dbReference type="PANTHER" id="PTHR33376">
    <property type="match status" value="1"/>
</dbReference>
<evidence type="ECO:0000313" key="4">
    <source>
        <dbReference type="EMBL" id="MSS41659.1"/>
    </source>
</evidence>
<gene>
    <name evidence="4" type="ORF">FYJ37_15290</name>
</gene>
<keyword evidence="3" id="KW-0732">Signal</keyword>
<keyword evidence="2" id="KW-0813">Transport</keyword>
<dbReference type="PIRSF" id="PIRSF006470">
    <property type="entry name" value="DctB"/>
    <property type="match status" value="1"/>
</dbReference>
<accession>A0A844FDK0</accession>
<dbReference type="Proteomes" id="UP000462363">
    <property type="component" value="Unassembled WGS sequence"/>
</dbReference>
<dbReference type="Gene3D" id="3.40.190.170">
    <property type="entry name" value="Bacterial extracellular solute-binding protein, family 7"/>
    <property type="match status" value="1"/>
</dbReference>
<sequence>MEKKKIIASAAVVAAIVLGATFTAVGGKFKQEEKVNLILSNVTSSSAKEAGLKFKELVEEYSDGTVTVDVFQDNQLGDDKTSVEGVQVGDIDIAVSSTSSLSTMYKDYYLFDTPYLFLNSDEVYDIGFGGEAGEKIMEGVEDVGLRGMAMWENGFRNYTNDKIPVSKPEDVKGQKIRTMENDIHLKAWSAIGANPAPMAFSELFTAMQQGTVDGEENPIGIIQSNRFYEVQKYISLTQHVYTPYCVVMNPRKYDSLTDQQKKAVDKAMKEATEYQIKLSQEDEEKALKDMEEYGCEIITLSDEEKQAFQKIVEENEIFDFAKSKMTHPEYFDEMQTELEEYRGNAE</sequence>
<dbReference type="PANTHER" id="PTHR33376:SF7">
    <property type="entry name" value="C4-DICARBOXYLATE-BINDING PROTEIN DCTB"/>
    <property type="match status" value="1"/>
</dbReference>
<dbReference type="InterPro" id="IPR018389">
    <property type="entry name" value="DctP_fam"/>
</dbReference>
<reference evidence="4 5" key="1">
    <citation type="submission" date="2019-08" db="EMBL/GenBank/DDBJ databases">
        <title>In-depth cultivation of the pig gut microbiome towards novel bacterial diversity and tailored functional studies.</title>
        <authorList>
            <person name="Wylensek D."/>
            <person name="Hitch T.C.A."/>
            <person name="Clavel T."/>
        </authorList>
    </citation>
    <scope>NUCLEOTIDE SEQUENCE [LARGE SCALE GENOMIC DNA]</scope>
    <source>
        <strain evidence="4 5">BL-389-WT-3D</strain>
    </source>
</reference>
<dbReference type="Pfam" id="PF03480">
    <property type="entry name" value="DctP"/>
    <property type="match status" value="1"/>
</dbReference>
<comment type="similarity">
    <text evidence="1">Belongs to the bacterial solute-binding protein 7 family.</text>
</comment>